<evidence type="ECO:0000256" key="4">
    <source>
        <dbReference type="ARBA" id="ARBA00022989"/>
    </source>
</evidence>
<dbReference type="PROSITE" id="PS51092">
    <property type="entry name" value="FN2_2"/>
    <property type="match status" value="1"/>
</dbReference>
<name>A0A674PM77_TAKRU</name>
<dbReference type="CDD" id="cd00037">
    <property type="entry name" value="CLECT"/>
    <property type="match status" value="8"/>
</dbReference>
<feature type="signal peptide" evidence="10">
    <location>
        <begin position="1"/>
        <end position="19"/>
    </location>
</feature>
<keyword evidence="4 9" id="KW-1133">Transmembrane helix</keyword>
<evidence type="ECO:0000256" key="5">
    <source>
        <dbReference type="ARBA" id="ARBA00023136"/>
    </source>
</evidence>
<evidence type="ECO:0000256" key="7">
    <source>
        <dbReference type="ARBA" id="ARBA00023180"/>
    </source>
</evidence>
<evidence type="ECO:0000259" key="12">
    <source>
        <dbReference type="PROSITE" id="PS51092"/>
    </source>
</evidence>
<proteinExistence type="predicted"/>
<dbReference type="PROSITE" id="PS50231">
    <property type="entry name" value="RICIN_B_LECTIN"/>
    <property type="match status" value="1"/>
</dbReference>
<evidence type="ECO:0000256" key="10">
    <source>
        <dbReference type="SAM" id="SignalP"/>
    </source>
</evidence>
<dbReference type="GeneTree" id="ENSGT01050000244842"/>
<feature type="domain" description="C-type lectin" evidence="11">
    <location>
        <begin position="491"/>
        <end position="606"/>
    </location>
</feature>
<dbReference type="InterPro" id="IPR000562">
    <property type="entry name" value="FN_type2_dom"/>
</dbReference>
<feature type="domain" description="C-type lectin" evidence="11">
    <location>
        <begin position="930"/>
        <end position="1071"/>
    </location>
</feature>
<dbReference type="Pfam" id="PF00040">
    <property type="entry name" value="fn2"/>
    <property type="match status" value="1"/>
</dbReference>
<dbReference type="GeneID" id="105418106"/>
<dbReference type="Gene3D" id="2.10.10.10">
    <property type="entry name" value="Fibronectin, type II, collagen-binding"/>
    <property type="match status" value="1"/>
</dbReference>
<evidence type="ECO:0000256" key="6">
    <source>
        <dbReference type="ARBA" id="ARBA00023157"/>
    </source>
</evidence>
<keyword evidence="10" id="KW-0732">Signal</keyword>
<dbReference type="InterPro" id="IPR013806">
    <property type="entry name" value="Kringle-like"/>
</dbReference>
<feature type="chain" id="PRO_5025652451" evidence="10">
    <location>
        <begin position="20"/>
        <end position="1445"/>
    </location>
</feature>
<reference evidence="13" key="3">
    <citation type="submission" date="2025-09" db="UniProtKB">
        <authorList>
            <consortium name="Ensembl"/>
        </authorList>
    </citation>
    <scope>IDENTIFICATION</scope>
</reference>
<comment type="caution">
    <text evidence="8">Lacks conserved residue(s) required for the propagation of feature annotation.</text>
</comment>
<dbReference type="SUPFAM" id="SSF57440">
    <property type="entry name" value="Kringle-like"/>
    <property type="match status" value="1"/>
</dbReference>
<dbReference type="SMART" id="SM00034">
    <property type="entry name" value="CLECT"/>
    <property type="match status" value="8"/>
</dbReference>
<dbReference type="OMA" id="MWDEGQP"/>
<dbReference type="InterPro" id="IPR001304">
    <property type="entry name" value="C-type_lectin-like"/>
</dbReference>
<dbReference type="KEGG" id="tru:105418106"/>
<evidence type="ECO:0000256" key="2">
    <source>
        <dbReference type="ARBA" id="ARBA00022692"/>
    </source>
</evidence>
<dbReference type="PROSITE" id="PS50041">
    <property type="entry name" value="C_TYPE_LECTIN_2"/>
    <property type="match status" value="8"/>
</dbReference>
<dbReference type="CDD" id="cd00062">
    <property type="entry name" value="FN2"/>
    <property type="match status" value="1"/>
</dbReference>
<dbReference type="Proteomes" id="UP000005226">
    <property type="component" value="Chromosome 22"/>
</dbReference>
<keyword evidence="3" id="KW-0677">Repeat</keyword>
<dbReference type="InterPro" id="IPR050111">
    <property type="entry name" value="C-type_lectin/snaclec_domain"/>
</dbReference>
<dbReference type="SMART" id="SM00059">
    <property type="entry name" value="FN2"/>
    <property type="match status" value="1"/>
</dbReference>
<dbReference type="InterPro" id="IPR016187">
    <property type="entry name" value="CTDL_fold"/>
</dbReference>
<sequence length="1445" mass="164854">MEVTFTAFLLVLLTLNCLAFDDSTFVLTGRTTGFCLSKRYTSCNSIRWTTGDRLLFPWNKKCLGVQSKSAGSGINMFDCDENSELQKWECRNETILALKDQDLYVELTADNTAVLSKTVGANNHLTISGTSSGACMKTYRELYTIGGNANGKFCMFPFLYKDRWYSDCSVDDSPGNRLWCSVETKYEHELWGYCPTNTKDSWNRHPTTGAYYQLNTESALTWPQAAVSCKQQGASLLSITDPHQQAYVTVLLQNARRGREDKLWIGQILNQEHGWHWSNGQPYRYMNWDSGYPLLNPGHYCAIMNGAVMYAWQSSTCTKKLGYICYVEGVTSHPTDASETGFCSSPWVPYSGHCFYLNRTQRTWPDAFKDCRKEGGDLASIHNMGEQSFAISQLGFAAGDAVWIGLNDRQVEGLFDWTDHSTVRFTSWGYGNPQLKSDQEDCVFIRGEKGNWADGFCDEKHGFICKKRSAPELPGEEIVQNIGCKSNWKRHGSYCYFVGTETKTFDEAKDHCESLNSYLVDVSNGMDNMFLISLIGMRAEKHFWIGLSNRLHLDYFVWTNKVAVTFTHWNRGMPGHLQGCVAMTAGAHTGLWDVLPCTNKTKYICKHLAEGAVLTTVQPTNFPPDCAEGWTPLPSKHYCAKAFLEPHANKTTWFEARDYCIAIGGELLSIHSTTELKTLFSSSKSEFLYKTFWIGFNAPDPGTGYVWSDGSPVNFQNWAENEPNNRNNMESCAEMSIYHQRWPWKDIHCEKNNNWLCQIRAGDTPKQPPEPVMPDYNTTSDGWLEWKGNQYFIEYNSPMAVEDARHFCKQRHGDLVSINSEAENIFLWQQISKRSHYSGYFWIGLSLDLDRTFQWMDGSQVVFELWDDKQPKFSNYDETCGVILDGFWYNSNCGNEHNFICKRTGSVPANTTVAPTEIPKGGCPPSWVKFNAKCYSIIENPKVTWDDARIQCQSMGGNLVSIPSRQVEVFLINRMAEKPASDHWIGLFASESNWLFWSDGQKRRYINMNLKITSPWMKWHLRKYKDHIKWKFFAGEYKNEKICVAFSTDAIFGVARWIEKSCNDTNGYICHQNINPSLPETPGITISGDYVRILNDSVKAVTQLMKWEDARHHCEVDDAQLISLRNGWLQAYVELLAVTLKTPVWIGLNNLQTSGYFRFIDGWHVILSRWGIEEPSKKRPCVYVDIDGKWKTAYCNETMNSVCMKSRDVPPTDVSDYPGYCAEEVQSSVDVHFFWIPYKGHCYKIFTTTELWSDACASCVQHGASLASIGDPSEQEFIEKHIKVFEDIHSSFWIGLFKSNRGEWKWLDASVMDYANWGKDQPFDHIHGEISTSDGMWLTAEMQSYRPYICKKQKVPQPTSSPSSLPAVMESMHRSYAALTALLVIAGIALATVAIVFILRRHYHLPILENLTFPNPLFFGNEQNRSDTRLIAENAEENPEPMVTM</sequence>
<keyword evidence="7" id="KW-0325">Glycoprotein</keyword>
<dbReference type="SUPFAM" id="SSF56436">
    <property type="entry name" value="C-type lectin-like"/>
    <property type="match status" value="8"/>
</dbReference>
<dbReference type="SUPFAM" id="SSF50370">
    <property type="entry name" value="Ricin B-like lectins"/>
    <property type="match status" value="1"/>
</dbReference>
<reference evidence="13 14" key="1">
    <citation type="journal article" date="2011" name="Genome Biol. Evol.">
        <title>Integration of the genetic map and genome assembly of fugu facilitates insights into distinct features of genome evolution in teleosts and mammals.</title>
        <authorList>
            <person name="Kai W."/>
            <person name="Kikuchi K."/>
            <person name="Tohari S."/>
            <person name="Chew A.K."/>
            <person name="Tay A."/>
            <person name="Fujiwara A."/>
            <person name="Hosoya S."/>
            <person name="Suetake H."/>
            <person name="Naruse K."/>
            <person name="Brenner S."/>
            <person name="Suzuki Y."/>
            <person name="Venkatesh B."/>
        </authorList>
    </citation>
    <scope>NUCLEOTIDE SEQUENCE [LARGE SCALE GENOMIC DNA]</scope>
</reference>
<feature type="domain" description="C-type lectin" evidence="11">
    <location>
        <begin position="350"/>
        <end position="466"/>
    </location>
</feature>
<dbReference type="GO" id="GO:0016020">
    <property type="term" value="C:membrane"/>
    <property type="evidence" value="ECO:0007669"/>
    <property type="project" value="UniProtKB-SubCell"/>
</dbReference>
<feature type="domain" description="C-type lectin" evidence="11">
    <location>
        <begin position="1107"/>
        <end position="1204"/>
    </location>
</feature>
<dbReference type="RefSeq" id="XP_029687279.1">
    <property type="nucleotide sequence ID" value="XM_029831419.1"/>
</dbReference>
<comment type="subcellular location">
    <subcellularLocation>
        <location evidence="1">Membrane</location>
        <topology evidence="1">Single-pass membrane protein</topology>
    </subcellularLocation>
</comment>
<evidence type="ECO:0000259" key="11">
    <source>
        <dbReference type="PROSITE" id="PS50041"/>
    </source>
</evidence>
<keyword evidence="5 9" id="KW-0472">Membrane</keyword>
<dbReference type="PROSITE" id="PS00615">
    <property type="entry name" value="C_TYPE_LECTIN_1"/>
    <property type="match status" value="3"/>
</dbReference>
<dbReference type="CDD" id="cd23407">
    <property type="entry name" value="beta-trefoil_Ricin_MRC1"/>
    <property type="match status" value="1"/>
</dbReference>
<dbReference type="Pfam" id="PF00059">
    <property type="entry name" value="Lectin_C"/>
    <property type="match status" value="8"/>
</dbReference>
<protein>
    <submittedName>
        <fullName evidence="13">Mannose receptor, C type 1b</fullName>
    </submittedName>
</protein>
<feature type="domain" description="C-type lectin" evidence="11">
    <location>
        <begin position="786"/>
        <end position="902"/>
    </location>
</feature>
<feature type="domain" description="C-type lectin" evidence="11">
    <location>
        <begin position="207"/>
        <end position="326"/>
    </location>
</feature>
<evidence type="ECO:0000256" key="1">
    <source>
        <dbReference type="ARBA" id="ARBA00004167"/>
    </source>
</evidence>
<organism evidence="13 14">
    <name type="scientific">Takifugu rubripes</name>
    <name type="common">Japanese pufferfish</name>
    <name type="synonym">Fugu rubripes</name>
    <dbReference type="NCBI Taxonomy" id="31033"/>
    <lineage>
        <taxon>Eukaryota</taxon>
        <taxon>Metazoa</taxon>
        <taxon>Chordata</taxon>
        <taxon>Craniata</taxon>
        <taxon>Vertebrata</taxon>
        <taxon>Euteleostomi</taxon>
        <taxon>Actinopterygii</taxon>
        <taxon>Neopterygii</taxon>
        <taxon>Teleostei</taxon>
        <taxon>Neoteleostei</taxon>
        <taxon>Acanthomorphata</taxon>
        <taxon>Eupercaria</taxon>
        <taxon>Tetraodontiformes</taxon>
        <taxon>Tetradontoidea</taxon>
        <taxon>Tetraodontidae</taxon>
        <taxon>Takifugu</taxon>
    </lineage>
</organism>
<feature type="transmembrane region" description="Helical" evidence="9">
    <location>
        <begin position="1376"/>
        <end position="1399"/>
    </location>
</feature>
<feature type="domain" description="Fibronectin type-II" evidence="12">
    <location>
        <begin position="149"/>
        <end position="196"/>
    </location>
</feature>
<evidence type="ECO:0000313" key="13">
    <source>
        <dbReference type="Ensembl" id="ENSTRUP00000086726.1"/>
    </source>
</evidence>
<dbReference type="InterPro" id="IPR035992">
    <property type="entry name" value="Ricin_B-like_lectins"/>
</dbReference>
<dbReference type="InParanoid" id="A0A674PM77"/>
<dbReference type="FunFam" id="3.10.100.10:FF:000014">
    <property type="entry name" value="Macrophage mannose receptor 1"/>
    <property type="match status" value="1"/>
</dbReference>
<dbReference type="Gene3D" id="2.80.10.50">
    <property type="match status" value="1"/>
</dbReference>
<feature type="disulfide bond" evidence="8">
    <location>
        <begin position="154"/>
        <end position="180"/>
    </location>
</feature>
<evidence type="ECO:0000256" key="3">
    <source>
        <dbReference type="ARBA" id="ARBA00022737"/>
    </source>
</evidence>
<evidence type="ECO:0000313" key="14">
    <source>
        <dbReference type="Proteomes" id="UP000005226"/>
    </source>
</evidence>
<dbReference type="OrthoDB" id="6356110at2759"/>
<feature type="domain" description="C-type lectin" evidence="11">
    <location>
        <begin position="635"/>
        <end position="758"/>
    </location>
</feature>
<dbReference type="InterPro" id="IPR036943">
    <property type="entry name" value="FN_type2_sf"/>
</dbReference>
<dbReference type="InterPro" id="IPR016186">
    <property type="entry name" value="C-type_lectin-like/link_sf"/>
</dbReference>
<keyword evidence="14" id="KW-1185">Reference proteome</keyword>
<reference evidence="13" key="2">
    <citation type="submission" date="2025-08" db="UniProtKB">
        <authorList>
            <consortium name="Ensembl"/>
        </authorList>
    </citation>
    <scope>IDENTIFICATION</scope>
</reference>
<evidence type="ECO:0000256" key="8">
    <source>
        <dbReference type="PROSITE-ProRule" id="PRU00479"/>
    </source>
</evidence>
<gene>
    <name evidence="13" type="primary">LOC105418106</name>
</gene>
<keyword evidence="2 9" id="KW-0812">Transmembrane</keyword>
<evidence type="ECO:0000256" key="9">
    <source>
        <dbReference type="SAM" id="Phobius"/>
    </source>
</evidence>
<dbReference type="Ensembl" id="ENSTRUT00000079190.1">
    <property type="protein sequence ID" value="ENSTRUP00000086726.1"/>
    <property type="gene ID" value="ENSTRUG00000027366.1"/>
</dbReference>
<accession>A0A674PM77</accession>
<dbReference type="PANTHER" id="PTHR22803">
    <property type="entry name" value="MANNOSE, PHOSPHOLIPASE, LECTIN RECEPTOR RELATED"/>
    <property type="match status" value="1"/>
</dbReference>
<feature type="domain" description="C-type lectin" evidence="11">
    <location>
        <begin position="1238"/>
        <end position="1351"/>
    </location>
</feature>
<dbReference type="InterPro" id="IPR018378">
    <property type="entry name" value="C-type_lectin_CS"/>
</dbReference>
<keyword evidence="6 8" id="KW-1015">Disulfide bond</keyword>
<dbReference type="Gene3D" id="3.10.100.10">
    <property type="entry name" value="Mannose-Binding Protein A, subunit A"/>
    <property type="match status" value="8"/>
</dbReference>